<proteinExistence type="predicted"/>
<comment type="caution">
    <text evidence="1">The sequence shown here is derived from an EMBL/GenBank/DDBJ whole genome shotgun (WGS) entry which is preliminary data.</text>
</comment>
<protein>
    <submittedName>
        <fullName evidence="1">Uncharacterized protein</fullName>
    </submittedName>
</protein>
<organism evidence="1">
    <name type="scientific">marine sediment metagenome</name>
    <dbReference type="NCBI Taxonomy" id="412755"/>
    <lineage>
        <taxon>unclassified sequences</taxon>
        <taxon>metagenomes</taxon>
        <taxon>ecological metagenomes</taxon>
    </lineage>
</organism>
<gene>
    <name evidence="1" type="ORF">S12H4_12339</name>
</gene>
<accession>X1SWY0</accession>
<name>X1SWY0_9ZZZZ</name>
<evidence type="ECO:0000313" key="1">
    <source>
        <dbReference type="EMBL" id="GAI83651.1"/>
    </source>
</evidence>
<dbReference type="EMBL" id="BARW01005824">
    <property type="protein sequence ID" value="GAI83651.1"/>
    <property type="molecule type" value="Genomic_DNA"/>
</dbReference>
<sequence>MAELTPVERVQKIKEHLLEDFDFEPERVRNFFVSNIFSRVFSHLVGWTGKRARMLRCTEAGELKTAPTSTGIEYNDVKSGNAPNDYDSLIEFDQTVSRLDIFIFDNPAYIKRYLVAGSDFDEIEVPAGF</sequence>
<dbReference type="AlphaFoldDB" id="X1SWY0"/>
<reference evidence="1" key="1">
    <citation type="journal article" date="2014" name="Front. Microbiol.">
        <title>High frequency of phylogenetically diverse reductive dehalogenase-homologous genes in deep subseafloor sedimentary metagenomes.</title>
        <authorList>
            <person name="Kawai M."/>
            <person name="Futagami T."/>
            <person name="Toyoda A."/>
            <person name="Takaki Y."/>
            <person name="Nishi S."/>
            <person name="Hori S."/>
            <person name="Arai W."/>
            <person name="Tsubouchi T."/>
            <person name="Morono Y."/>
            <person name="Uchiyama I."/>
            <person name="Ito T."/>
            <person name="Fujiyama A."/>
            <person name="Inagaki F."/>
            <person name="Takami H."/>
        </authorList>
    </citation>
    <scope>NUCLEOTIDE SEQUENCE</scope>
    <source>
        <strain evidence="1">Expedition CK06-06</strain>
    </source>
</reference>